<dbReference type="PANTHER" id="PTHR37610:SF78">
    <property type="entry name" value="GAG-POLYPEPTIDE OF LTR COPIA-TYPE-RELATED"/>
    <property type="match status" value="1"/>
</dbReference>
<feature type="non-terminal residue" evidence="3">
    <location>
        <position position="250"/>
    </location>
</feature>
<sequence>MSNASKSSSMLKTAGTSSKKDNITSSNSYSDLNDEEEDKEEDVENGLIGLRVVVRLFFLFICVFSIAIGDASGSSVDLINNLDAGWILGSLSQELYVGQVYSEVASEVWTELKETYDKIDGSVVFNLMHKINNLKQGDLSMPDYYHKLNSLWREFDILTILPACVCEGRPVCTYDAKSSSTKHTQLIRLMQFLMGLNDVYQPITSTNLAKDPLINVKDDFYVVSREESHRGLHPGSSSTSKVQPAAFIAK</sequence>
<reference evidence="3" key="1">
    <citation type="journal article" date="2022" name="Int. J. Mol. Sci.">
        <title>Draft Genome of Tanacetum Coccineum: Genomic Comparison of Closely Related Tanacetum-Family Plants.</title>
        <authorList>
            <person name="Yamashiro T."/>
            <person name="Shiraishi A."/>
            <person name="Nakayama K."/>
            <person name="Satake H."/>
        </authorList>
    </citation>
    <scope>NUCLEOTIDE SEQUENCE</scope>
</reference>
<keyword evidence="2" id="KW-0812">Transmembrane</keyword>
<feature type="compositionally biased region" description="Polar residues" evidence="1">
    <location>
        <begin position="1"/>
        <end position="31"/>
    </location>
</feature>
<evidence type="ECO:0000256" key="2">
    <source>
        <dbReference type="SAM" id="Phobius"/>
    </source>
</evidence>
<keyword evidence="2" id="KW-0472">Membrane</keyword>
<keyword evidence="4" id="KW-1185">Reference proteome</keyword>
<dbReference type="PANTHER" id="PTHR37610">
    <property type="entry name" value="CCHC-TYPE DOMAIN-CONTAINING PROTEIN"/>
    <property type="match status" value="1"/>
</dbReference>
<comment type="caution">
    <text evidence="3">The sequence shown here is derived from an EMBL/GenBank/DDBJ whole genome shotgun (WGS) entry which is preliminary data.</text>
</comment>
<evidence type="ECO:0000313" key="3">
    <source>
        <dbReference type="EMBL" id="GJS93615.1"/>
    </source>
</evidence>
<name>A0ABQ4ZTI5_9ASTR</name>
<feature type="region of interest" description="Disordered" evidence="1">
    <location>
        <begin position="1"/>
        <end position="38"/>
    </location>
</feature>
<gene>
    <name evidence="3" type="ORF">Tco_0800583</name>
</gene>
<proteinExistence type="predicted"/>
<evidence type="ECO:0000313" key="4">
    <source>
        <dbReference type="Proteomes" id="UP001151760"/>
    </source>
</evidence>
<keyword evidence="2" id="KW-1133">Transmembrane helix</keyword>
<dbReference type="EMBL" id="BQNB010011669">
    <property type="protein sequence ID" value="GJS93615.1"/>
    <property type="molecule type" value="Genomic_DNA"/>
</dbReference>
<dbReference type="Proteomes" id="UP001151760">
    <property type="component" value="Unassembled WGS sequence"/>
</dbReference>
<reference evidence="3" key="2">
    <citation type="submission" date="2022-01" db="EMBL/GenBank/DDBJ databases">
        <authorList>
            <person name="Yamashiro T."/>
            <person name="Shiraishi A."/>
            <person name="Satake H."/>
            <person name="Nakayama K."/>
        </authorList>
    </citation>
    <scope>NUCLEOTIDE SEQUENCE</scope>
</reference>
<evidence type="ECO:0000256" key="1">
    <source>
        <dbReference type="SAM" id="MobiDB-lite"/>
    </source>
</evidence>
<accession>A0ABQ4ZTI5</accession>
<protein>
    <submittedName>
        <fullName evidence="3">Uncharacterized protein</fullName>
    </submittedName>
</protein>
<feature type="transmembrane region" description="Helical" evidence="2">
    <location>
        <begin position="48"/>
        <end position="68"/>
    </location>
</feature>
<organism evidence="3 4">
    <name type="scientific">Tanacetum coccineum</name>
    <dbReference type="NCBI Taxonomy" id="301880"/>
    <lineage>
        <taxon>Eukaryota</taxon>
        <taxon>Viridiplantae</taxon>
        <taxon>Streptophyta</taxon>
        <taxon>Embryophyta</taxon>
        <taxon>Tracheophyta</taxon>
        <taxon>Spermatophyta</taxon>
        <taxon>Magnoliopsida</taxon>
        <taxon>eudicotyledons</taxon>
        <taxon>Gunneridae</taxon>
        <taxon>Pentapetalae</taxon>
        <taxon>asterids</taxon>
        <taxon>campanulids</taxon>
        <taxon>Asterales</taxon>
        <taxon>Asteraceae</taxon>
        <taxon>Asteroideae</taxon>
        <taxon>Anthemideae</taxon>
        <taxon>Anthemidinae</taxon>
        <taxon>Tanacetum</taxon>
    </lineage>
</organism>